<organism evidence="4">
    <name type="scientific">Amphimedon queenslandica</name>
    <name type="common">Sponge</name>
    <dbReference type="NCBI Taxonomy" id="400682"/>
    <lineage>
        <taxon>Eukaryota</taxon>
        <taxon>Metazoa</taxon>
        <taxon>Porifera</taxon>
        <taxon>Demospongiae</taxon>
        <taxon>Heteroscleromorpha</taxon>
        <taxon>Haplosclerida</taxon>
        <taxon>Niphatidae</taxon>
        <taxon>Amphimedon</taxon>
    </lineage>
</organism>
<sequence>MAAASVIYSAPGLLPGPASPPPALTAVENKLKYIIQNRGIRVSEFFQDYDPLRSGYITSSQFRRCLDQNLALVLTDEEFEELLSKYDDTGKGMINYIDFIESVQASFVPDKLDGKPREQIDQMLKTPSTLTKSTLSPLNKERTDHLLQRCAEFYLSRGIVVKACYEDFDRHNMGYVTFSQFHRSFPGPVEVTDTEISMLAHRYYDPLVKLYNYYRFNDDIRSIWEREGGRGSAGKQQSLLSPVKEASSIQDIINQIRDTVYKYGIRTTEFFTDFDKLRSGLVTENQFVCGLSLLLAKRGHITRDEVGYIVRRFSTPDGHVNYREFCHQMENAYNKSDFEKNPTDTVYRPPRGHLHKPLNDLSPADEERLFALLSRLREQVKKRRLLLYPYFRDFDRKKGFTRGVTKSQFERLFQFLSLSISPDESNLIEAKFGDPLNGDINYSALIQGIDEEYTGQIVDLDEEDFSRLSICHSSLTRPQYEEPINIGELMGRIQEHVSAHRIRACEYFQDFDPLRSGFISTTRFRQGLSALGLANMPSRHFNGLADYYTVNKENTGPVIAWKEFVKDVDDVFLPMPQKKKIYTLPATGSVDFISEATDDQKALLQSALDRLRDQINQKRILVKPCFQDFDRHNCGRVTRKNFHQCLSYLELNISEEEGEVLEMRFCDAKGFNYLKLLQEIQPRDVFEDNYDDRITTIRTDTKRLEDMTKSFNPVSIAQVLYKIRAKVVRERIRVLEFLRDYDKLRSGRILGTVFHRALDLCGFELSPSEIHALENEYRSVKDSSYVDYVLFSDDVESVFTIKELEKMPTLEVMQFKPPEDVDLNQLSPSDEEAVHKALHKLAESVRVRHLPLFPPFEDYDKVHRGNVTTGQFKRVLDDLSLMPHLSQFELNLICLKFGVIIGGRHDINYNAFCLLVEDYAQTKWNEQ</sequence>
<dbReference type="SUPFAM" id="SSF47473">
    <property type="entry name" value="EF-hand"/>
    <property type="match status" value="3"/>
</dbReference>
<dbReference type="AlphaFoldDB" id="A0A1X7TUF8"/>
<dbReference type="Proteomes" id="UP000007879">
    <property type="component" value="Unassembled WGS sequence"/>
</dbReference>
<feature type="domain" description="EF-hand" evidence="3">
    <location>
        <begin position="74"/>
        <end position="109"/>
    </location>
</feature>
<dbReference type="PANTHER" id="PTHR20875">
    <property type="entry name" value="EF-HAND CALCIUM-BINDING DOMAIN-CONTAINING PROTEIN 6-RELATED"/>
    <property type="match status" value="1"/>
</dbReference>
<dbReference type="STRING" id="400682.A0A1X7TUF8"/>
<reference evidence="4" key="2">
    <citation type="submission" date="2017-05" db="UniProtKB">
        <authorList>
            <consortium name="EnsemblMetazoa"/>
        </authorList>
    </citation>
    <scope>IDENTIFICATION</scope>
</reference>
<dbReference type="KEGG" id="aqu:100637642"/>
<evidence type="ECO:0000259" key="3">
    <source>
        <dbReference type="PROSITE" id="PS50222"/>
    </source>
</evidence>
<feature type="region of interest" description="Disordered" evidence="2">
    <location>
        <begin position="338"/>
        <end position="358"/>
    </location>
</feature>
<dbReference type="InterPro" id="IPR002048">
    <property type="entry name" value="EF_hand_dom"/>
</dbReference>
<proteinExistence type="predicted"/>
<dbReference type="OrthoDB" id="272072at2759"/>
<evidence type="ECO:0000256" key="2">
    <source>
        <dbReference type="SAM" id="MobiDB-lite"/>
    </source>
</evidence>
<reference evidence="5" key="1">
    <citation type="journal article" date="2010" name="Nature">
        <title>The Amphimedon queenslandica genome and the evolution of animal complexity.</title>
        <authorList>
            <person name="Srivastava M."/>
            <person name="Simakov O."/>
            <person name="Chapman J."/>
            <person name="Fahey B."/>
            <person name="Gauthier M.E."/>
            <person name="Mitros T."/>
            <person name="Richards G.S."/>
            <person name="Conaco C."/>
            <person name="Dacre M."/>
            <person name="Hellsten U."/>
            <person name="Larroux C."/>
            <person name="Putnam N.H."/>
            <person name="Stanke M."/>
            <person name="Adamska M."/>
            <person name="Darling A."/>
            <person name="Degnan S.M."/>
            <person name="Oakley T.H."/>
            <person name="Plachetzki D.C."/>
            <person name="Zhai Y."/>
            <person name="Adamski M."/>
            <person name="Calcino A."/>
            <person name="Cummins S.F."/>
            <person name="Goodstein D.M."/>
            <person name="Harris C."/>
            <person name="Jackson D.J."/>
            <person name="Leys S.P."/>
            <person name="Shu S."/>
            <person name="Woodcroft B.J."/>
            <person name="Vervoort M."/>
            <person name="Kosik K.S."/>
            <person name="Manning G."/>
            <person name="Degnan B.M."/>
            <person name="Rokhsar D.S."/>
        </authorList>
    </citation>
    <scope>NUCLEOTIDE SEQUENCE [LARGE SCALE GENOMIC DNA]</scope>
</reference>
<dbReference type="Gene3D" id="1.10.238.10">
    <property type="entry name" value="EF-hand"/>
    <property type="match status" value="4"/>
</dbReference>
<dbReference type="eggNOG" id="ENOG502QRVM">
    <property type="taxonomic scope" value="Eukaryota"/>
</dbReference>
<dbReference type="InParanoid" id="A0A1X7TUF8"/>
<dbReference type="EnsemblMetazoa" id="Aqu2.1.18809_001">
    <property type="protein sequence ID" value="Aqu2.1.18809_001"/>
    <property type="gene ID" value="Aqu2.1.18809"/>
</dbReference>
<evidence type="ECO:0000313" key="5">
    <source>
        <dbReference type="Proteomes" id="UP000007879"/>
    </source>
</evidence>
<dbReference type="Pfam" id="PF13499">
    <property type="entry name" value="EF-hand_7"/>
    <property type="match status" value="1"/>
</dbReference>
<evidence type="ECO:0000313" key="4">
    <source>
        <dbReference type="EnsemblMetazoa" id="Aqu2.1.18809_001"/>
    </source>
</evidence>
<dbReference type="PROSITE" id="PS50222">
    <property type="entry name" value="EF_HAND_2"/>
    <property type="match status" value="1"/>
</dbReference>
<dbReference type="OMA" id="CVRYRDF"/>
<dbReference type="PANTHER" id="PTHR20875:SF0">
    <property type="entry name" value="GH12158P"/>
    <property type="match status" value="1"/>
</dbReference>
<dbReference type="GO" id="GO:0005509">
    <property type="term" value="F:calcium ion binding"/>
    <property type="evidence" value="ECO:0007669"/>
    <property type="project" value="InterPro"/>
</dbReference>
<dbReference type="EnsemblMetazoa" id="XM_020002085.1">
    <property type="protein sequence ID" value="XP_019857644.1"/>
    <property type="gene ID" value="LOC100637642"/>
</dbReference>
<dbReference type="InterPro" id="IPR011992">
    <property type="entry name" value="EF-hand-dom_pair"/>
</dbReference>
<feature type="coiled-coil region" evidence="1">
    <location>
        <begin position="594"/>
        <end position="621"/>
    </location>
</feature>
<name>A0A1X7TUF8_AMPQE</name>
<keyword evidence="5" id="KW-1185">Reference proteome</keyword>
<dbReference type="InterPro" id="IPR052603">
    <property type="entry name" value="EFCB6"/>
</dbReference>
<gene>
    <name evidence="4" type="primary">100637642</name>
</gene>
<protein>
    <recommendedName>
        <fullName evidence="3">EF-hand domain-containing protein</fullName>
    </recommendedName>
</protein>
<keyword evidence="1" id="KW-0175">Coiled coil</keyword>
<accession>A0A1X7TUF8</accession>
<evidence type="ECO:0000256" key="1">
    <source>
        <dbReference type="SAM" id="Coils"/>
    </source>
</evidence>